<keyword evidence="13" id="KW-0413">Isomerase</keyword>
<keyword evidence="5" id="KW-0227">DNA damage</keyword>
<dbReference type="SMART" id="SM00487">
    <property type="entry name" value="DEXDc"/>
    <property type="match status" value="1"/>
</dbReference>
<reference evidence="18" key="1">
    <citation type="submission" date="2020-10" db="EMBL/GenBank/DDBJ databases">
        <authorList>
            <person name="Kadnikov V."/>
            <person name="Beletsky A.V."/>
            <person name="Mardanov A.V."/>
            <person name="Karnachuk O.V."/>
            <person name="Ravin N.V."/>
        </authorList>
    </citation>
    <scope>NUCLEOTIDE SEQUENCE</scope>
    <source>
        <strain evidence="18">Bu02</strain>
    </source>
</reference>
<dbReference type="KEGG" id="fcz:IMF26_03140"/>
<comment type="cofactor">
    <cofactor evidence="1">
        <name>[4Fe-4S] cluster</name>
        <dbReference type="ChEBI" id="CHEBI:49883"/>
    </cofactor>
</comment>
<evidence type="ECO:0000256" key="6">
    <source>
        <dbReference type="ARBA" id="ARBA00022801"/>
    </source>
</evidence>
<keyword evidence="6" id="KW-0378">Hydrolase</keyword>
<dbReference type="Pfam" id="PF13307">
    <property type="entry name" value="Helicase_C_2"/>
    <property type="match status" value="1"/>
</dbReference>
<dbReference type="EMBL" id="CP062796">
    <property type="protein sequence ID" value="QUL99078.1"/>
    <property type="molecule type" value="Genomic_DNA"/>
</dbReference>
<proteinExistence type="inferred from homology"/>
<dbReference type="GO" id="GO:0005524">
    <property type="term" value="F:ATP binding"/>
    <property type="evidence" value="ECO:0007669"/>
    <property type="project" value="UniProtKB-KW"/>
</dbReference>
<dbReference type="GO" id="GO:0016818">
    <property type="term" value="F:hydrolase activity, acting on acid anhydrides, in phosphorus-containing anhydrides"/>
    <property type="evidence" value="ECO:0007669"/>
    <property type="project" value="InterPro"/>
</dbReference>
<evidence type="ECO:0000256" key="4">
    <source>
        <dbReference type="ARBA" id="ARBA00022741"/>
    </source>
</evidence>
<name>A0AAT9LFZ0_9FIRM</name>
<keyword evidence="12" id="KW-0234">DNA repair</keyword>
<accession>A0AAT9LFZ0</accession>
<dbReference type="PANTHER" id="PTHR11472">
    <property type="entry name" value="DNA REPAIR DEAD HELICASE RAD3/XP-D SUBFAMILY MEMBER"/>
    <property type="match status" value="1"/>
</dbReference>
<evidence type="ECO:0000256" key="14">
    <source>
        <dbReference type="ARBA" id="ARBA00038058"/>
    </source>
</evidence>
<keyword evidence="10" id="KW-0411">Iron-sulfur</keyword>
<evidence type="ECO:0000259" key="17">
    <source>
        <dbReference type="PROSITE" id="PS51193"/>
    </source>
</evidence>
<sequence>MSISAVPRDFVNILTRAFSNGGTISSFVQGYEERPQQLEMALSVWDCLSGGGHLLVEAGTGVGKSLAYLVPAFLWTQATRKRVIVSTHTVNLQQQLVHKDLPLVAAIFKSQGFDTQYALFKGRNHYLCLRKWTRLYEDTERQLSLVAGSLQENQEDKLIEDLYALLHEGTWDGDRDNLPFPVPDSIWTDIASESDRCMSSRCPYRDQCLYQKHRKHLEKCHIIVVNHALFVAHLRLLQESMGRSSLLPGFEAVVFDEAHHLEDVTRSSLATEVSYSQFKRLADDTVRLASTGSLDKALGRDQLRRIRDALDDRLRALDGILRALEPQGFSGQRIPSPSARAKSVRSLYPENGPQYECANRDKARIREKGIVDERFIKSLEELAGLVEQWEDMDLSDEERFEVGSLERRYLSLIENLRSINNLEGDGDSFVYWSEVQEGPRSRVTLKRSPLEIGPYLHENLWSKVPSAVLTSATLATGGSFDYMKRILSIGEAREVILGSPFEYSRQACLCVPEDSYGKDPNDPKFNDYVAEKILEIVDMTCGRMFVLFTSKKALETVSSRVKDKIEEKGYPVLIQGEAPREVLLSRFKESGKAVLFGLDSFWEGVDVPGDALSCVVLTRLPFPVPEDPVMQAREELWKSQGLVPFTQYSLPQATLKLKQGFGRLIRTKTDRGAVVILDPRIVTKHYGKSILKSLPPARLTSDIEEVRRAVPPPQVPSLQSFTLRRE</sequence>
<keyword evidence="9" id="KW-0408">Iron</keyword>
<dbReference type="GO" id="GO:0051539">
    <property type="term" value="F:4 iron, 4 sulfur cluster binding"/>
    <property type="evidence" value="ECO:0007669"/>
    <property type="project" value="UniProtKB-KW"/>
</dbReference>
<evidence type="ECO:0000256" key="13">
    <source>
        <dbReference type="ARBA" id="ARBA00023235"/>
    </source>
</evidence>
<keyword evidence="3" id="KW-0479">Metal-binding</keyword>
<organism evidence="18">
    <name type="scientific">Candidatus Fermentithermobacillus carboniphilus</name>
    <dbReference type="NCBI Taxonomy" id="3085328"/>
    <lineage>
        <taxon>Bacteria</taxon>
        <taxon>Bacillati</taxon>
        <taxon>Bacillota</taxon>
        <taxon>Candidatus Fermentithermobacillia</taxon>
        <taxon>Candidatus Fermentithermobacillales</taxon>
        <taxon>Candidatus Fermentithermobacillaceae</taxon>
        <taxon>Candidatus Fermentithermobacillus</taxon>
    </lineage>
</organism>
<keyword evidence="2" id="KW-0004">4Fe-4S</keyword>
<dbReference type="InterPro" id="IPR014013">
    <property type="entry name" value="Helic_SF1/SF2_ATP-bd_DinG/Rad3"/>
</dbReference>
<evidence type="ECO:0000256" key="5">
    <source>
        <dbReference type="ARBA" id="ARBA00022763"/>
    </source>
</evidence>
<feature type="domain" description="Helicase ATP-binding" evidence="17">
    <location>
        <begin position="23"/>
        <end position="318"/>
    </location>
</feature>
<dbReference type="SUPFAM" id="SSF52540">
    <property type="entry name" value="P-loop containing nucleoside triphosphate hydrolases"/>
    <property type="match status" value="1"/>
</dbReference>
<gene>
    <name evidence="18" type="ORF">IMF26_03140</name>
</gene>
<evidence type="ECO:0000256" key="7">
    <source>
        <dbReference type="ARBA" id="ARBA00022806"/>
    </source>
</evidence>
<dbReference type="GO" id="GO:0006281">
    <property type="term" value="P:DNA repair"/>
    <property type="evidence" value="ECO:0007669"/>
    <property type="project" value="UniProtKB-KW"/>
</dbReference>
<comment type="catalytic activity">
    <reaction evidence="16">
        <text>ATP + H2O = ADP + phosphate + H(+)</text>
        <dbReference type="Rhea" id="RHEA:13065"/>
        <dbReference type="ChEBI" id="CHEBI:15377"/>
        <dbReference type="ChEBI" id="CHEBI:15378"/>
        <dbReference type="ChEBI" id="CHEBI:30616"/>
        <dbReference type="ChEBI" id="CHEBI:43474"/>
        <dbReference type="ChEBI" id="CHEBI:456216"/>
        <dbReference type="EC" id="5.6.2.3"/>
    </reaction>
</comment>
<dbReference type="AlphaFoldDB" id="A0AAT9LFZ0"/>
<evidence type="ECO:0000256" key="2">
    <source>
        <dbReference type="ARBA" id="ARBA00022485"/>
    </source>
</evidence>
<dbReference type="FunFam" id="3.40.50.300:FF:000437">
    <property type="entry name" value="ATP-dependent DNA helicase DinG"/>
    <property type="match status" value="1"/>
</dbReference>
<evidence type="ECO:0000256" key="11">
    <source>
        <dbReference type="ARBA" id="ARBA00023125"/>
    </source>
</evidence>
<evidence type="ECO:0000256" key="8">
    <source>
        <dbReference type="ARBA" id="ARBA00022840"/>
    </source>
</evidence>
<dbReference type="GO" id="GO:0003677">
    <property type="term" value="F:DNA binding"/>
    <property type="evidence" value="ECO:0007669"/>
    <property type="project" value="UniProtKB-KW"/>
</dbReference>
<evidence type="ECO:0000256" key="3">
    <source>
        <dbReference type="ARBA" id="ARBA00022723"/>
    </source>
</evidence>
<evidence type="ECO:0000256" key="12">
    <source>
        <dbReference type="ARBA" id="ARBA00023204"/>
    </source>
</evidence>
<evidence type="ECO:0000256" key="1">
    <source>
        <dbReference type="ARBA" id="ARBA00001966"/>
    </source>
</evidence>
<protein>
    <recommendedName>
        <fullName evidence="15">DNA 5'-3' helicase</fullName>
        <ecNumber evidence="15">5.6.2.3</ecNumber>
    </recommendedName>
</protein>
<dbReference type="PANTHER" id="PTHR11472:SF34">
    <property type="entry name" value="REGULATOR OF TELOMERE ELONGATION HELICASE 1"/>
    <property type="match status" value="1"/>
</dbReference>
<evidence type="ECO:0000256" key="10">
    <source>
        <dbReference type="ARBA" id="ARBA00023014"/>
    </source>
</evidence>
<dbReference type="InterPro" id="IPR006555">
    <property type="entry name" value="ATP-dep_Helicase_C"/>
</dbReference>
<evidence type="ECO:0000256" key="16">
    <source>
        <dbReference type="ARBA" id="ARBA00048954"/>
    </source>
</evidence>
<evidence type="ECO:0000256" key="9">
    <source>
        <dbReference type="ARBA" id="ARBA00023004"/>
    </source>
</evidence>
<keyword evidence="7 18" id="KW-0347">Helicase</keyword>
<dbReference type="EC" id="5.6.2.3" evidence="15"/>
<keyword evidence="11" id="KW-0238">DNA-binding</keyword>
<evidence type="ECO:0000313" key="18">
    <source>
        <dbReference type="EMBL" id="QUL99078.1"/>
    </source>
</evidence>
<dbReference type="PROSITE" id="PS51193">
    <property type="entry name" value="HELICASE_ATP_BIND_2"/>
    <property type="match status" value="1"/>
</dbReference>
<dbReference type="InterPro" id="IPR010614">
    <property type="entry name" value="RAD3-like_helicase_DEAD"/>
</dbReference>
<dbReference type="InterPro" id="IPR011545">
    <property type="entry name" value="DEAD/DEAH_box_helicase_dom"/>
</dbReference>
<dbReference type="InterPro" id="IPR045028">
    <property type="entry name" value="DinG/Rad3-like"/>
</dbReference>
<dbReference type="GO" id="GO:0046872">
    <property type="term" value="F:metal ion binding"/>
    <property type="evidence" value="ECO:0007669"/>
    <property type="project" value="UniProtKB-KW"/>
</dbReference>
<dbReference type="GO" id="GO:0043139">
    <property type="term" value="F:5'-3' DNA helicase activity"/>
    <property type="evidence" value="ECO:0007669"/>
    <property type="project" value="UniProtKB-EC"/>
</dbReference>
<dbReference type="InterPro" id="IPR014001">
    <property type="entry name" value="Helicase_ATP-bd"/>
</dbReference>
<keyword evidence="4" id="KW-0547">Nucleotide-binding</keyword>
<dbReference type="SMART" id="SM00488">
    <property type="entry name" value="DEXDc2"/>
    <property type="match status" value="1"/>
</dbReference>
<comment type="similarity">
    <text evidence="14">Belongs to the helicase family. DinG subfamily.</text>
</comment>
<keyword evidence="8" id="KW-0067">ATP-binding</keyword>
<dbReference type="Pfam" id="PF00270">
    <property type="entry name" value="DEAD"/>
    <property type="match status" value="1"/>
</dbReference>
<dbReference type="InterPro" id="IPR006554">
    <property type="entry name" value="Helicase-like_DEXD_c2"/>
</dbReference>
<evidence type="ECO:0000256" key="15">
    <source>
        <dbReference type="ARBA" id="ARBA00044969"/>
    </source>
</evidence>
<dbReference type="Pfam" id="PF06733">
    <property type="entry name" value="DEAD_2"/>
    <property type="match status" value="1"/>
</dbReference>
<dbReference type="SMART" id="SM00491">
    <property type="entry name" value="HELICc2"/>
    <property type="match status" value="1"/>
</dbReference>
<dbReference type="InterPro" id="IPR027417">
    <property type="entry name" value="P-loop_NTPase"/>
</dbReference>
<reference evidence="18" key="2">
    <citation type="journal article" date="2023" name="Biology">
        <title>Prokaryotic Life Associated with Coal-Fire Gas Vents Revealed by Metagenomics.</title>
        <authorList>
            <person name="Kadnikov V.V."/>
            <person name="Mardanov A.V."/>
            <person name="Beletsky A.V."/>
            <person name="Karnachuk O.V."/>
            <person name="Ravin N.V."/>
        </authorList>
    </citation>
    <scope>NUCLEOTIDE SEQUENCE</scope>
    <source>
        <strain evidence="18">Bu02</strain>
    </source>
</reference>
<dbReference type="Gene3D" id="3.40.50.300">
    <property type="entry name" value="P-loop containing nucleotide triphosphate hydrolases"/>
    <property type="match status" value="2"/>
</dbReference>